<evidence type="ECO:0000313" key="1">
    <source>
        <dbReference type="EMBL" id="CAB4317018.1"/>
    </source>
</evidence>
<organism evidence="1 2">
    <name type="scientific">Prunus armeniaca</name>
    <name type="common">Apricot</name>
    <name type="synonym">Armeniaca vulgaris</name>
    <dbReference type="NCBI Taxonomy" id="36596"/>
    <lineage>
        <taxon>Eukaryota</taxon>
        <taxon>Viridiplantae</taxon>
        <taxon>Streptophyta</taxon>
        <taxon>Embryophyta</taxon>
        <taxon>Tracheophyta</taxon>
        <taxon>Spermatophyta</taxon>
        <taxon>Magnoliopsida</taxon>
        <taxon>eudicotyledons</taxon>
        <taxon>Gunneridae</taxon>
        <taxon>Pentapetalae</taxon>
        <taxon>rosids</taxon>
        <taxon>fabids</taxon>
        <taxon>Rosales</taxon>
        <taxon>Rosaceae</taxon>
        <taxon>Amygdaloideae</taxon>
        <taxon>Amygdaleae</taxon>
        <taxon>Prunus</taxon>
    </lineage>
</organism>
<proteinExistence type="predicted"/>
<sequence>MGLQEIPKGDREICLVMVISPRTGLRDEDSVVGSIGRGKWGSRVMGVLILIIGGGRRRVMVGLEKKENWAI</sequence>
<evidence type="ECO:0000313" key="2">
    <source>
        <dbReference type="Proteomes" id="UP000507245"/>
    </source>
</evidence>
<dbReference type="AlphaFoldDB" id="A0A6J5Y0K4"/>
<gene>
    <name evidence="1" type="ORF">ORAREDHAP_LOCUS43594</name>
</gene>
<dbReference type="Proteomes" id="UP000507245">
    <property type="component" value="Unassembled WGS sequence"/>
</dbReference>
<keyword evidence="2" id="KW-1185">Reference proteome</keyword>
<name>A0A6J5Y0K4_PRUAR</name>
<dbReference type="EMBL" id="CAEKKB010000007">
    <property type="protein sequence ID" value="CAB4317018.1"/>
    <property type="molecule type" value="Genomic_DNA"/>
</dbReference>
<accession>A0A6J5Y0K4</accession>
<protein>
    <submittedName>
        <fullName evidence="1">Uncharacterized protein</fullName>
    </submittedName>
</protein>
<reference evidence="2" key="1">
    <citation type="journal article" date="2020" name="Genome Biol.">
        <title>Gamete binning: chromosome-level and haplotype-resolved genome assembly enabled by high-throughput single-cell sequencing of gamete genomes.</title>
        <authorList>
            <person name="Campoy J.A."/>
            <person name="Sun H."/>
            <person name="Goel M."/>
            <person name="Jiao W.-B."/>
            <person name="Folz-Donahue K."/>
            <person name="Wang N."/>
            <person name="Rubio M."/>
            <person name="Liu C."/>
            <person name="Kukat C."/>
            <person name="Ruiz D."/>
            <person name="Huettel B."/>
            <person name="Schneeberger K."/>
        </authorList>
    </citation>
    <scope>NUCLEOTIDE SEQUENCE [LARGE SCALE GENOMIC DNA]</scope>
    <source>
        <strain evidence="2">cv. Rojo Pasion</strain>
    </source>
</reference>